<organism evidence="2 3">
    <name type="scientific">Taxus chinensis</name>
    <name type="common">Chinese yew</name>
    <name type="synonym">Taxus wallichiana var. chinensis</name>
    <dbReference type="NCBI Taxonomy" id="29808"/>
    <lineage>
        <taxon>Eukaryota</taxon>
        <taxon>Viridiplantae</taxon>
        <taxon>Streptophyta</taxon>
        <taxon>Embryophyta</taxon>
        <taxon>Tracheophyta</taxon>
        <taxon>Spermatophyta</taxon>
        <taxon>Pinopsida</taxon>
        <taxon>Pinidae</taxon>
        <taxon>Conifers II</taxon>
        <taxon>Cupressales</taxon>
        <taxon>Taxaceae</taxon>
        <taxon>Taxus</taxon>
    </lineage>
</organism>
<dbReference type="AlphaFoldDB" id="A0AA38L569"/>
<feature type="non-terminal residue" evidence="2">
    <location>
        <position position="65"/>
    </location>
</feature>
<evidence type="ECO:0000313" key="3">
    <source>
        <dbReference type="Proteomes" id="UP000824469"/>
    </source>
</evidence>
<sequence length="65" mass="7111">VCSVHDEESPRKDGEEGVGRSNNAGVGRDEEREVEYEEEENKYSDTISGDDSGTRDIGGAVYCAR</sequence>
<keyword evidence="3" id="KW-1185">Reference proteome</keyword>
<proteinExistence type="predicted"/>
<feature type="compositionally biased region" description="Basic and acidic residues" evidence="1">
    <location>
        <begin position="1"/>
        <end position="18"/>
    </location>
</feature>
<name>A0AA38L569_TAXCH</name>
<comment type="caution">
    <text evidence="2">The sequence shown here is derived from an EMBL/GenBank/DDBJ whole genome shotgun (WGS) entry which is preliminary data.</text>
</comment>
<evidence type="ECO:0000313" key="2">
    <source>
        <dbReference type="EMBL" id="KAH9313251.1"/>
    </source>
</evidence>
<accession>A0AA38L569</accession>
<protein>
    <submittedName>
        <fullName evidence="2">Uncharacterized protein</fullName>
    </submittedName>
</protein>
<feature type="non-terminal residue" evidence="2">
    <location>
        <position position="1"/>
    </location>
</feature>
<gene>
    <name evidence="2" type="ORF">KI387_028286</name>
</gene>
<evidence type="ECO:0000256" key="1">
    <source>
        <dbReference type="SAM" id="MobiDB-lite"/>
    </source>
</evidence>
<dbReference type="EMBL" id="JAHRHJ020000006">
    <property type="protein sequence ID" value="KAH9313251.1"/>
    <property type="molecule type" value="Genomic_DNA"/>
</dbReference>
<dbReference type="Proteomes" id="UP000824469">
    <property type="component" value="Unassembled WGS sequence"/>
</dbReference>
<reference evidence="2 3" key="1">
    <citation type="journal article" date="2021" name="Nat. Plants">
        <title>The Taxus genome provides insights into paclitaxel biosynthesis.</title>
        <authorList>
            <person name="Xiong X."/>
            <person name="Gou J."/>
            <person name="Liao Q."/>
            <person name="Li Y."/>
            <person name="Zhou Q."/>
            <person name="Bi G."/>
            <person name="Li C."/>
            <person name="Du R."/>
            <person name="Wang X."/>
            <person name="Sun T."/>
            <person name="Guo L."/>
            <person name="Liang H."/>
            <person name="Lu P."/>
            <person name="Wu Y."/>
            <person name="Zhang Z."/>
            <person name="Ro D.K."/>
            <person name="Shang Y."/>
            <person name="Huang S."/>
            <person name="Yan J."/>
        </authorList>
    </citation>
    <scope>NUCLEOTIDE SEQUENCE [LARGE SCALE GENOMIC DNA]</scope>
    <source>
        <strain evidence="2">Ta-2019</strain>
    </source>
</reference>
<feature type="region of interest" description="Disordered" evidence="1">
    <location>
        <begin position="1"/>
        <end position="65"/>
    </location>
</feature>